<evidence type="ECO:0000313" key="11">
    <source>
        <dbReference type="Proteomes" id="UP001059934"/>
    </source>
</evidence>
<feature type="transmembrane region" description="Helical" evidence="7">
    <location>
        <begin position="26"/>
        <end position="49"/>
    </location>
</feature>
<evidence type="ECO:0000256" key="1">
    <source>
        <dbReference type="ARBA" id="ARBA00004651"/>
    </source>
</evidence>
<proteinExistence type="inferred from homology"/>
<evidence type="ECO:0000256" key="6">
    <source>
        <dbReference type="ARBA" id="ARBA00023136"/>
    </source>
</evidence>
<keyword evidence="5 7" id="KW-1133">Transmembrane helix</keyword>
<dbReference type="Pfam" id="PF02687">
    <property type="entry name" value="FtsX"/>
    <property type="match status" value="1"/>
</dbReference>
<reference evidence="10" key="1">
    <citation type="submission" date="2022-08" db="EMBL/GenBank/DDBJ databases">
        <title>Catabolic pathway analysis in culturable SAR92 clade bacteria reveals their overlooked roles in DMSP degradation in coastal seas.</title>
        <authorList>
            <person name="He X."/>
            <person name="Zhang X."/>
            <person name="Zhang Y."/>
        </authorList>
    </citation>
    <scope>NUCLEOTIDE SEQUENCE</scope>
    <source>
        <strain evidence="10">H455</strain>
    </source>
</reference>
<feature type="transmembrane region" description="Helical" evidence="7">
    <location>
        <begin position="339"/>
        <end position="359"/>
    </location>
</feature>
<protein>
    <submittedName>
        <fullName evidence="10">FtsX-like permease family protein</fullName>
    </submittedName>
</protein>
<comment type="similarity">
    <text evidence="2">Belongs to the ABC-4 integral membrane protein family. LolC/E subfamily.</text>
</comment>
<feature type="transmembrane region" description="Helical" evidence="7">
    <location>
        <begin position="263"/>
        <end position="286"/>
    </location>
</feature>
<evidence type="ECO:0000256" key="5">
    <source>
        <dbReference type="ARBA" id="ARBA00022989"/>
    </source>
</evidence>
<organism evidence="10 11">
    <name type="scientific">SAR92 clade bacterium H455</name>
    <dbReference type="NCBI Taxonomy" id="2974818"/>
    <lineage>
        <taxon>Bacteria</taxon>
        <taxon>Pseudomonadati</taxon>
        <taxon>Pseudomonadota</taxon>
        <taxon>Gammaproteobacteria</taxon>
        <taxon>Cellvibrionales</taxon>
        <taxon>Porticoccaceae</taxon>
        <taxon>SAR92 clade</taxon>
    </lineage>
</organism>
<dbReference type="PANTHER" id="PTHR30489">
    <property type="entry name" value="LIPOPROTEIN-RELEASING SYSTEM TRANSMEMBRANE PROTEIN LOLE"/>
    <property type="match status" value="1"/>
</dbReference>
<keyword evidence="4 7" id="KW-0812">Transmembrane</keyword>
<name>A0ABY5TK00_9GAMM</name>
<feature type="domain" description="MacB-like periplasmic core" evidence="9">
    <location>
        <begin position="28"/>
        <end position="185"/>
    </location>
</feature>
<feature type="transmembrane region" description="Helical" evidence="7">
    <location>
        <begin position="371"/>
        <end position="391"/>
    </location>
</feature>
<keyword evidence="3" id="KW-1003">Cell membrane</keyword>
<evidence type="ECO:0000256" key="2">
    <source>
        <dbReference type="ARBA" id="ARBA00005236"/>
    </source>
</evidence>
<evidence type="ECO:0000256" key="7">
    <source>
        <dbReference type="SAM" id="Phobius"/>
    </source>
</evidence>
<comment type="subcellular location">
    <subcellularLocation>
        <location evidence="1">Cell membrane</location>
        <topology evidence="1">Multi-pass membrane protein</topology>
    </subcellularLocation>
</comment>
<sequence>MYKPLPLFIGLRYFSAGGGGNRLVSFISLLAISGLVLGVGLLIVVLSVMNGFDRELRERILSVVPHVQIIHQQGVADWRTDGALIARQPSVTEVTPYAEVNGLVHFRQTSRPIQLLGLEASAVPSGLQAVLDEAGVSLPQGNQLLLSEVLAESLNIQLGQRLTLIVPSADGPTVAEAFTLVGVFATHTEIDQLLAIGALPVVADVAGIGGMVNGFRVQTDDQFNARQLGYQILERLPFGYGFRDWFQTHGNLYQAIQLSRNMVGLLIFMIIAIAAFNVISMLMMSVMDKRKDIAILQTLGLTRREILQLFLTQGVLIGLFGILIGVLLGVLGCLWVADLVLWMESLLGVIFLNTEVYPIDYIPVDLRWSDVLTVSLAAVLLNLLATLYPALRASRMVPADELRYE</sequence>
<dbReference type="Pfam" id="PF12704">
    <property type="entry name" value="MacB_PCD"/>
    <property type="match status" value="1"/>
</dbReference>
<dbReference type="InterPro" id="IPR025857">
    <property type="entry name" value="MacB_PCD"/>
</dbReference>
<dbReference type="Proteomes" id="UP001059934">
    <property type="component" value="Chromosome"/>
</dbReference>
<evidence type="ECO:0000256" key="4">
    <source>
        <dbReference type="ARBA" id="ARBA00022692"/>
    </source>
</evidence>
<dbReference type="InterPro" id="IPR051447">
    <property type="entry name" value="Lipoprotein-release_system"/>
</dbReference>
<dbReference type="InterPro" id="IPR003838">
    <property type="entry name" value="ABC3_permease_C"/>
</dbReference>
<accession>A0ABY5TK00</accession>
<keyword evidence="11" id="KW-1185">Reference proteome</keyword>
<feature type="transmembrane region" description="Helical" evidence="7">
    <location>
        <begin position="306"/>
        <end position="332"/>
    </location>
</feature>
<dbReference type="PANTHER" id="PTHR30489:SF0">
    <property type="entry name" value="LIPOPROTEIN-RELEASING SYSTEM TRANSMEMBRANE PROTEIN LOLE"/>
    <property type="match status" value="1"/>
</dbReference>
<dbReference type="EMBL" id="CP103416">
    <property type="protein sequence ID" value="UVW34193.1"/>
    <property type="molecule type" value="Genomic_DNA"/>
</dbReference>
<evidence type="ECO:0000313" key="10">
    <source>
        <dbReference type="EMBL" id="UVW34193.1"/>
    </source>
</evidence>
<feature type="domain" description="ABC3 transporter permease C-terminal" evidence="8">
    <location>
        <begin position="265"/>
        <end position="397"/>
    </location>
</feature>
<evidence type="ECO:0000259" key="8">
    <source>
        <dbReference type="Pfam" id="PF02687"/>
    </source>
</evidence>
<gene>
    <name evidence="10" type="ORF">NYF23_09180</name>
</gene>
<evidence type="ECO:0000256" key="3">
    <source>
        <dbReference type="ARBA" id="ARBA00022475"/>
    </source>
</evidence>
<keyword evidence="6 7" id="KW-0472">Membrane</keyword>
<evidence type="ECO:0000259" key="9">
    <source>
        <dbReference type="Pfam" id="PF12704"/>
    </source>
</evidence>